<dbReference type="Gene3D" id="3.80.10.10">
    <property type="entry name" value="Ribonuclease Inhibitor"/>
    <property type="match status" value="1"/>
</dbReference>
<dbReference type="Proteomes" id="UP000184267">
    <property type="component" value="Unassembled WGS sequence"/>
</dbReference>
<evidence type="ECO:0008006" key="3">
    <source>
        <dbReference type="Google" id="ProtNLM"/>
    </source>
</evidence>
<reference evidence="1 2" key="1">
    <citation type="submission" date="2016-10" db="EMBL/GenBank/DDBJ databases">
        <title>Genome sequence of the basidiomycete white-rot fungus Trametes pubescens.</title>
        <authorList>
            <person name="Makela M.R."/>
            <person name="Granchi Z."/>
            <person name="Peng M."/>
            <person name="De Vries R.P."/>
            <person name="Grigoriev I."/>
            <person name="Riley R."/>
            <person name="Hilden K."/>
        </authorList>
    </citation>
    <scope>NUCLEOTIDE SEQUENCE [LARGE SCALE GENOMIC DNA]</scope>
    <source>
        <strain evidence="1 2">FBCC735</strain>
    </source>
</reference>
<organism evidence="1 2">
    <name type="scientific">Trametes pubescens</name>
    <name type="common">White-rot fungus</name>
    <dbReference type="NCBI Taxonomy" id="154538"/>
    <lineage>
        <taxon>Eukaryota</taxon>
        <taxon>Fungi</taxon>
        <taxon>Dikarya</taxon>
        <taxon>Basidiomycota</taxon>
        <taxon>Agaricomycotina</taxon>
        <taxon>Agaricomycetes</taxon>
        <taxon>Polyporales</taxon>
        <taxon>Polyporaceae</taxon>
        <taxon>Trametes</taxon>
    </lineage>
</organism>
<dbReference type="EMBL" id="MNAD01001635">
    <property type="protein sequence ID" value="OJT03102.1"/>
    <property type="molecule type" value="Genomic_DNA"/>
</dbReference>
<name>A0A1M2V694_TRAPU</name>
<dbReference type="SUPFAM" id="SSF52047">
    <property type="entry name" value="RNI-like"/>
    <property type="match status" value="1"/>
</dbReference>
<sequence>MSEHEPTPCDYSRLPPELWGLVVECLQRTDQRNCLSVSAAFRALARPLVFSRIVIHVGFWSTQELNWYRLTESELQLIKWRSIAAKEILQYIARDAQFAWLVKTLSVLAYQRPPDGQSDLDFTGSFLVPLDDVVTSDHIPKAHIVSALESLPHLRSFQWYGSRPPLSSSILDILVRTAGSSLTELDISGVVGLDEDASPYLAQFKSLQTLSLAGNSNHFPISTGYGGDSEAITTTCVQHVPDTLLHLSIWRDAVRATPLRVFSVLHELSVMNPRSLDRLGVLFAHCTQLRSLAITAGGANCESEVLAALQAAPDALPHLTMFKLVLWGEAVVTDPSPFITFFQNKKGMRRLDFSLNCPLDRMDAYTRFLDVIAQLPRLEVVGLELEGTVFCSDHLRLLDERLPLGLTGLLLKWSFPSVEATLVEQNWANMLKKRPSLRYFHVLDHIQNLDLRDQLLKDHSWNLKLVGYGARIRSIERDRVTSESMYGPLWSDAAIAFELAEDFGCRDWVWLLQYHDWDRFR</sequence>
<dbReference type="OMA" id="VIWVERI"/>
<gene>
    <name evidence="1" type="ORF">TRAPUB_6330</name>
</gene>
<dbReference type="OrthoDB" id="3238099at2759"/>
<evidence type="ECO:0000313" key="2">
    <source>
        <dbReference type="Proteomes" id="UP000184267"/>
    </source>
</evidence>
<dbReference type="InterPro" id="IPR032675">
    <property type="entry name" value="LRR_dom_sf"/>
</dbReference>
<evidence type="ECO:0000313" key="1">
    <source>
        <dbReference type="EMBL" id="OJT03102.1"/>
    </source>
</evidence>
<keyword evidence="2" id="KW-1185">Reference proteome</keyword>
<accession>A0A1M2V694</accession>
<protein>
    <recommendedName>
        <fullName evidence="3">F-box domain-containing protein</fullName>
    </recommendedName>
</protein>
<comment type="caution">
    <text evidence="1">The sequence shown here is derived from an EMBL/GenBank/DDBJ whole genome shotgun (WGS) entry which is preliminary data.</text>
</comment>
<dbReference type="AlphaFoldDB" id="A0A1M2V694"/>
<proteinExistence type="predicted"/>